<accession>A0A2M4CEQ1</accession>
<name>A0A2M4CEQ1_9DIPT</name>
<organism evidence="1">
    <name type="scientific">Anopheles marajoara</name>
    <dbReference type="NCBI Taxonomy" id="58244"/>
    <lineage>
        <taxon>Eukaryota</taxon>
        <taxon>Metazoa</taxon>
        <taxon>Ecdysozoa</taxon>
        <taxon>Arthropoda</taxon>
        <taxon>Hexapoda</taxon>
        <taxon>Insecta</taxon>
        <taxon>Pterygota</taxon>
        <taxon>Neoptera</taxon>
        <taxon>Endopterygota</taxon>
        <taxon>Diptera</taxon>
        <taxon>Nematocera</taxon>
        <taxon>Culicoidea</taxon>
        <taxon>Culicidae</taxon>
        <taxon>Anophelinae</taxon>
        <taxon>Anopheles</taxon>
    </lineage>
</organism>
<sequence>MVSLVEVELELAAAMVVVVVVVTEAPVLPVPFPPPIAVPPSVAEPIEELEVCLSPAPALCFRSRTGGGGA</sequence>
<dbReference type="EMBL" id="GGFJ01014510">
    <property type="protein sequence ID" value="MBW63651.1"/>
    <property type="molecule type" value="Transcribed_RNA"/>
</dbReference>
<reference evidence="1" key="1">
    <citation type="submission" date="2018-01" db="EMBL/GenBank/DDBJ databases">
        <title>An insight into the sialome of Amazonian anophelines.</title>
        <authorList>
            <person name="Ribeiro J.M."/>
            <person name="Scarpassa V."/>
            <person name="Calvo E."/>
        </authorList>
    </citation>
    <scope>NUCLEOTIDE SEQUENCE</scope>
    <source>
        <tissue evidence="1">Salivary glands</tissue>
    </source>
</reference>
<protein>
    <submittedName>
        <fullName evidence="1">Putative secreted protein</fullName>
    </submittedName>
</protein>
<evidence type="ECO:0000313" key="1">
    <source>
        <dbReference type="EMBL" id="MBW63651.1"/>
    </source>
</evidence>
<proteinExistence type="predicted"/>
<dbReference type="AlphaFoldDB" id="A0A2M4CEQ1"/>